<dbReference type="EMBL" id="CAACVS010000439">
    <property type="protein sequence ID" value="VEU42369.1"/>
    <property type="molecule type" value="Genomic_DNA"/>
</dbReference>
<proteinExistence type="predicted"/>
<sequence length="109" mass="12655">MKSNMTQPMINVKIEVNRDTDEISSCIRAHYDVHLLNFYKEKKGSHQLSGPAITTTHSKRYYGMESRVDIGNRPTRTVKLPHTLHSRRLLYSSTNVTETHLRVKNVYPD</sequence>
<organism evidence="1 2">
    <name type="scientific">Pseudo-nitzschia multistriata</name>
    <dbReference type="NCBI Taxonomy" id="183589"/>
    <lineage>
        <taxon>Eukaryota</taxon>
        <taxon>Sar</taxon>
        <taxon>Stramenopiles</taxon>
        <taxon>Ochrophyta</taxon>
        <taxon>Bacillariophyta</taxon>
        <taxon>Bacillariophyceae</taxon>
        <taxon>Bacillariophycidae</taxon>
        <taxon>Bacillariales</taxon>
        <taxon>Bacillariaceae</taxon>
        <taxon>Pseudo-nitzschia</taxon>
    </lineage>
</organism>
<gene>
    <name evidence="1" type="ORF">PSNMU_V1.4_AUG-EV-PASAV3_0093960</name>
</gene>
<reference evidence="1 2" key="1">
    <citation type="submission" date="2019-01" db="EMBL/GenBank/DDBJ databases">
        <authorList>
            <person name="Ferrante I. M."/>
        </authorList>
    </citation>
    <scope>NUCLEOTIDE SEQUENCE [LARGE SCALE GENOMIC DNA]</scope>
    <source>
        <strain evidence="1 2">B856</strain>
    </source>
</reference>
<keyword evidence="2" id="KW-1185">Reference proteome</keyword>
<protein>
    <submittedName>
        <fullName evidence="1">Uncharacterized protein</fullName>
    </submittedName>
</protein>
<evidence type="ECO:0000313" key="2">
    <source>
        <dbReference type="Proteomes" id="UP000291116"/>
    </source>
</evidence>
<dbReference type="Proteomes" id="UP000291116">
    <property type="component" value="Unassembled WGS sequence"/>
</dbReference>
<dbReference type="AlphaFoldDB" id="A0A448ZK20"/>
<evidence type="ECO:0000313" key="1">
    <source>
        <dbReference type="EMBL" id="VEU42369.1"/>
    </source>
</evidence>
<name>A0A448ZK20_9STRA</name>
<accession>A0A448ZK20</accession>